<accession>A0ABD2WU99</accession>
<gene>
    <name evidence="1" type="ORF">TKK_009596</name>
</gene>
<keyword evidence="2" id="KW-1185">Reference proteome</keyword>
<proteinExistence type="predicted"/>
<organism evidence="1 2">
    <name type="scientific">Trichogramma kaykai</name>
    <dbReference type="NCBI Taxonomy" id="54128"/>
    <lineage>
        <taxon>Eukaryota</taxon>
        <taxon>Metazoa</taxon>
        <taxon>Ecdysozoa</taxon>
        <taxon>Arthropoda</taxon>
        <taxon>Hexapoda</taxon>
        <taxon>Insecta</taxon>
        <taxon>Pterygota</taxon>
        <taxon>Neoptera</taxon>
        <taxon>Endopterygota</taxon>
        <taxon>Hymenoptera</taxon>
        <taxon>Apocrita</taxon>
        <taxon>Proctotrupomorpha</taxon>
        <taxon>Chalcidoidea</taxon>
        <taxon>Trichogrammatidae</taxon>
        <taxon>Trichogramma</taxon>
    </lineage>
</organism>
<protein>
    <submittedName>
        <fullName evidence="1">Uncharacterized protein</fullName>
    </submittedName>
</protein>
<dbReference type="EMBL" id="JBJJXI010000071">
    <property type="protein sequence ID" value="KAL3396425.1"/>
    <property type="molecule type" value="Genomic_DNA"/>
</dbReference>
<evidence type="ECO:0000313" key="2">
    <source>
        <dbReference type="Proteomes" id="UP001627154"/>
    </source>
</evidence>
<name>A0ABD2WU99_9HYME</name>
<dbReference type="AlphaFoldDB" id="A0ABD2WU99"/>
<dbReference type="Proteomes" id="UP001627154">
    <property type="component" value="Unassembled WGS sequence"/>
</dbReference>
<evidence type="ECO:0000313" key="1">
    <source>
        <dbReference type="EMBL" id="KAL3396425.1"/>
    </source>
</evidence>
<comment type="caution">
    <text evidence="1">The sequence shown here is derived from an EMBL/GenBank/DDBJ whole genome shotgun (WGS) entry which is preliminary data.</text>
</comment>
<reference evidence="1 2" key="1">
    <citation type="journal article" date="2024" name="bioRxiv">
        <title>A reference genome for Trichogramma kaykai: A tiny desert-dwelling parasitoid wasp with competing sex-ratio distorters.</title>
        <authorList>
            <person name="Culotta J."/>
            <person name="Lindsey A.R."/>
        </authorList>
    </citation>
    <scope>NUCLEOTIDE SEQUENCE [LARGE SCALE GENOMIC DNA]</scope>
    <source>
        <strain evidence="1 2">KSX58</strain>
    </source>
</reference>
<sequence>MQEFADSYKRSLIYQSSEGDRSSDGDQAAMSALATYGRPRTSMGKCFFASRAESGFCFTPSFQPSREVYFLLFDTFFLKTLEENNEWLARSGYISLYELDETYISSTAWGFIRFGAVGTRAAETHGFITQSSPLQSSILIPRVRRAPELRWHWHGRNKKEAACKGMACVYGCTCSATSMQRASSRFAPKGNMLEPLMQPDNINVAMRIHKYTYRRARALRAQRSRYHSRTCVPLRTVASLNSFQRLVFQRSLDQYIYLELLKNGIRYIKTSYGRLSRHRWGPAFEKRRHEKSIREHELIVTAASIPAFQGPRARSGRGGSSTPGIFSIRHIEISPIRA</sequence>